<keyword evidence="3" id="KW-1185">Reference proteome</keyword>
<dbReference type="Pfam" id="PF08447">
    <property type="entry name" value="PAS_3"/>
    <property type="match status" value="1"/>
</dbReference>
<reference evidence="2 3" key="1">
    <citation type="submission" date="2019-12" db="EMBL/GenBank/DDBJ databases">
        <title>Neisseriaceae gen. nov. sp. Genome sequencing and assembly.</title>
        <authorList>
            <person name="Liu Z."/>
            <person name="Li A."/>
        </authorList>
    </citation>
    <scope>NUCLEOTIDE SEQUENCE [LARGE SCALE GENOMIC DNA]</scope>
    <source>
        <strain evidence="2 3">B2N2-7</strain>
    </source>
</reference>
<organism evidence="2 3">
    <name type="scientific">Craterilacuibacter sinensis</name>
    <dbReference type="NCBI Taxonomy" id="2686017"/>
    <lineage>
        <taxon>Bacteria</taxon>
        <taxon>Pseudomonadati</taxon>
        <taxon>Pseudomonadota</taxon>
        <taxon>Betaproteobacteria</taxon>
        <taxon>Neisseriales</taxon>
        <taxon>Neisseriaceae</taxon>
        <taxon>Craterilacuibacter</taxon>
    </lineage>
</organism>
<gene>
    <name evidence="2" type="ORF">GQF02_10210</name>
</gene>
<dbReference type="InterPro" id="IPR000014">
    <property type="entry name" value="PAS"/>
</dbReference>
<dbReference type="Proteomes" id="UP000467214">
    <property type="component" value="Unassembled WGS sequence"/>
</dbReference>
<proteinExistence type="predicted"/>
<dbReference type="NCBIfam" id="TIGR00229">
    <property type="entry name" value="sensory_box"/>
    <property type="match status" value="1"/>
</dbReference>
<dbReference type="Gene3D" id="3.30.450.20">
    <property type="entry name" value="PAS domain"/>
    <property type="match status" value="1"/>
</dbReference>
<sequence length="184" mass="21139">MKPRITPTQQQVRFQADELIISKTDLSGRITYVNRVFMQVCNYAEDALLGVQHNIVRHPDMPRGVFRLMWDTLKSGHEFFGIVKNMTADGHYYWVFANITIDQRNKQPVGYFSVRRQAPQNAIDAVSTLYHKMNEIEQTAGAANGPEASLQWLQAQLLQQGVTYEKFVLDLYRQATNRTGEMAI</sequence>
<evidence type="ECO:0000259" key="1">
    <source>
        <dbReference type="Pfam" id="PF08447"/>
    </source>
</evidence>
<dbReference type="EMBL" id="WSSB01000008">
    <property type="protein sequence ID" value="MXR37346.1"/>
    <property type="molecule type" value="Genomic_DNA"/>
</dbReference>
<evidence type="ECO:0000313" key="3">
    <source>
        <dbReference type="Proteomes" id="UP000467214"/>
    </source>
</evidence>
<dbReference type="InterPro" id="IPR013655">
    <property type="entry name" value="PAS_fold_3"/>
</dbReference>
<feature type="domain" description="PAS fold-3" evidence="1">
    <location>
        <begin position="31"/>
        <end position="111"/>
    </location>
</feature>
<accession>A0A845BT51</accession>
<dbReference type="SUPFAM" id="SSF55785">
    <property type="entry name" value="PYP-like sensor domain (PAS domain)"/>
    <property type="match status" value="1"/>
</dbReference>
<dbReference type="AlphaFoldDB" id="A0A845BT51"/>
<dbReference type="InterPro" id="IPR035965">
    <property type="entry name" value="PAS-like_dom_sf"/>
</dbReference>
<dbReference type="RefSeq" id="WP_160796863.1">
    <property type="nucleotide sequence ID" value="NZ_WSSB01000008.1"/>
</dbReference>
<evidence type="ECO:0000313" key="2">
    <source>
        <dbReference type="EMBL" id="MXR37346.1"/>
    </source>
</evidence>
<name>A0A845BT51_9NEIS</name>
<protein>
    <submittedName>
        <fullName evidence="2">PAS domain-containing protein</fullName>
    </submittedName>
</protein>
<dbReference type="CDD" id="cd00130">
    <property type="entry name" value="PAS"/>
    <property type="match status" value="1"/>
</dbReference>
<comment type="caution">
    <text evidence="2">The sequence shown here is derived from an EMBL/GenBank/DDBJ whole genome shotgun (WGS) entry which is preliminary data.</text>
</comment>